<dbReference type="SUPFAM" id="SSF52540">
    <property type="entry name" value="P-loop containing nucleoside triphosphate hydrolases"/>
    <property type="match status" value="1"/>
</dbReference>
<dbReference type="STRING" id="1798704.A3J93_05060"/>
<dbReference type="Gene3D" id="3.30.230.10">
    <property type="match status" value="1"/>
</dbReference>
<dbReference type="SMART" id="SM00382">
    <property type="entry name" value="AAA"/>
    <property type="match status" value="1"/>
</dbReference>
<dbReference type="NCBIfam" id="TIGR00368">
    <property type="entry name" value="YifB family Mg chelatase-like AAA ATPase"/>
    <property type="match status" value="1"/>
</dbReference>
<evidence type="ECO:0000256" key="3">
    <source>
        <dbReference type="ARBA" id="ARBA00022840"/>
    </source>
</evidence>
<evidence type="ECO:0000313" key="6">
    <source>
        <dbReference type="Proteomes" id="UP000177907"/>
    </source>
</evidence>
<dbReference type="AlphaFoldDB" id="A0A1F6NV04"/>
<name>A0A1F6NV04_9BACT</name>
<sequence length="502" mass="54064">MFFKLQTAATVGLDARPVDVEVDISKGQTMFNIVGLADTSIKEARDRVHSALKNSGFNYPFNFRILINLAPADLPKEGTGYDLPIAVGLIAVSQNIALNTADSLLVGQLALDGAVRHTPGILPMAVYAKSAGCRALYVPAMDAPEAALVRGLTIYPVKNLTQIMDHLTGKDLIAPYVAEAPAPFIADAGGLDMSMIKGQEFAKRALEVAAAGGHNILLSGPPGSGKTLLARTLPSILPPLLTDEALEITKIYSIAGLLPSGLIMERPFRGPHHTISHVALVGGGRCPRPGEISLSHRGVLFLDEFPEFPRTVLEALRQPLEDGQITIARAHGSLTFPARFILVASQNPCPCGYNSDPDKACTCSSAQISNYTRKISGPILDRIDLQVEVPRVPFEKLSDSSLAESSAVIAERVRVARDRQTERLANTKILTNSEMGNAEIRAHCQLDKESVALLRSAVDRLHLSARAYGRILKLARTIADLNARENIEVVDIAEALQYRGKE</sequence>
<comment type="similarity">
    <text evidence="1">Belongs to the Mg-chelatase subunits D/I family. ComM subfamily.</text>
</comment>
<proteinExistence type="inferred from homology"/>
<dbReference type="Pfam" id="PF01078">
    <property type="entry name" value="Mg_chelatase"/>
    <property type="match status" value="1"/>
</dbReference>
<dbReference type="InterPro" id="IPR027417">
    <property type="entry name" value="P-loop_NTPase"/>
</dbReference>
<evidence type="ECO:0000256" key="2">
    <source>
        <dbReference type="ARBA" id="ARBA00022741"/>
    </source>
</evidence>
<dbReference type="GO" id="GO:0005524">
    <property type="term" value="F:ATP binding"/>
    <property type="evidence" value="ECO:0007669"/>
    <property type="project" value="UniProtKB-KW"/>
</dbReference>
<accession>A0A1F6NV04</accession>
<organism evidence="5 6">
    <name type="scientific">Candidatus Magasanikbacteria bacterium RIFOXYC2_FULL_42_28</name>
    <dbReference type="NCBI Taxonomy" id="1798704"/>
    <lineage>
        <taxon>Bacteria</taxon>
        <taxon>Candidatus Magasanikiibacteriota</taxon>
    </lineage>
</organism>
<dbReference type="InterPro" id="IPR000523">
    <property type="entry name" value="Mg_chelatse_chII-like_cat_dom"/>
</dbReference>
<dbReference type="InterPro" id="IPR025158">
    <property type="entry name" value="Mg_chelat-rel_C"/>
</dbReference>
<evidence type="ECO:0000256" key="1">
    <source>
        <dbReference type="ARBA" id="ARBA00006354"/>
    </source>
</evidence>
<gene>
    <name evidence="5" type="ORF">A3J93_05060</name>
</gene>
<keyword evidence="3" id="KW-0067">ATP-binding</keyword>
<dbReference type="Proteomes" id="UP000177907">
    <property type="component" value="Unassembled WGS sequence"/>
</dbReference>
<comment type="caution">
    <text evidence="5">The sequence shown here is derived from an EMBL/GenBank/DDBJ whole genome shotgun (WGS) entry which is preliminary data.</text>
</comment>
<dbReference type="InterPro" id="IPR004482">
    <property type="entry name" value="Mg_chelat-rel"/>
</dbReference>
<dbReference type="InterPro" id="IPR045006">
    <property type="entry name" value="CHLI-like"/>
</dbReference>
<dbReference type="Pfam" id="PF13335">
    <property type="entry name" value="Mg_chelatase_C"/>
    <property type="match status" value="1"/>
</dbReference>
<dbReference type="Gene3D" id="3.40.50.300">
    <property type="entry name" value="P-loop containing nucleotide triphosphate hydrolases"/>
    <property type="match status" value="1"/>
</dbReference>
<dbReference type="InterPro" id="IPR001208">
    <property type="entry name" value="MCM_dom"/>
</dbReference>
<dbReference type="PROSITE" id="PS50051">
    <property type="entry name" value="MCM_2"/>
    <property type="match status" value="1"/>
</dbReference>
<protein>
    <submittedName>
        <fullName evidence="5">Magnesium chelatase</fullName>
    </submittedName>
</protein>
<dbReference type="PRINTS" id="PR01657">
    <property type="entry name" value="MCMFAMILY"/>
</dbReference>
<evidence type="ECO:0000313" key="5">
    <source>
        <dbReference type="EMBL" id="OGH87776.1"/>
    </source>
</evidence>
<dbReference type="InterPro" id="IPR014721">
    <property type="entry name" value="Ribsml_uS5_D2-typ_fold_subgr"/>
</dbReference>
<dbReference type="PANTHER" id="PTHR32039:SF7">
    <property type="entry name" value="COMPETENCE PROTEIN COMM"/>
    <property type="match status" value="1"/>
</dbReference>
<reference evidence="5 6" key="1">
    <citation type="journal article" date="2016" name="Nat. Commun.">
        <title>Thousands of microbial genomes shed light on interconnected biogeochemical processes in an aquifer system.</title>
        <authorList>
            <person name="Anantharaman K."/>
            <person name="Brown C.T."/>
            <person name="Hug L.A."/>
            <person name="Sharon I."/>
            <person name="Castelle C.J."/>
            <person name="Probst A.J."/>
            <person name="Thomas B.C."/>
            <person name="Singh A."/>
            <person name="Wilkins M.J."/>
            <person name="Karaoz U."/>
            <person name="Brodie E.L."/>
            <person name="Williams K.H."/>
            <person name="Hubbard S.S."/>
            <person name="Banfield J.F."/>
        </authorList>
    </citation>
    <scope>NUCLEOTIDE SEQUENCE [LARGE SCALE GENOMIC DNA]</scope>
</reference>
<feature type="domain" description="MCM C-terminal AAA(+) ATPase" evidence="4">
    <location>
        <begin position="290"/>
        <end position="385"/>
    </location>
</feature>
<dbReference type="PANTHER" id="PTHR32039">
    <property type="entry name" value="MAGNESIUM-CHELATASE SUBUNIT CHLI"/>
    <property type="match status" value="1"/>
</dbReference>
<dbReference type="InterPro" id="IPR003593">
    <property type="entry name" value="AAA+_ATPase"/>
</dbReference>
<keyword evidence="2" id="KW-0547">Nucleotide-binding</keyword>
<dbReference type="GO" id="GO:0003677">
    <property type="term" value="F:DNA binding"/>
    <property type="evidence" value="ECO:0007669"/>
    <property type="project" value="InterPro"/>
</dbReference>
<evidence type="ECO:0000259" key="4">
    <source>
        <dbReference type="PROSITE" id="PS50051"/>
    </source>
</evidence>
<dbReference type="InterPro" id="IPR020568">
    <property type="entry name" value="Ribosomal_Su5_D2-typ_SF"/>
</dbReference>
<dbReference type="Pfam" id="PF13541">
    <property type="entry name" value="ChlI"/>
    <property type="match status" value="1"/>
</dbReference>
<dbReference type="EMBL" id="MFQZ01000009">
    <property type="protein sequence ID" value="OGH87776.1"/>
    <property type="molecule type" value="Genomic_DNA"/>
</dbReference>
<dbReference type="SUPFAM" id="SSF54211">
    <property type="entry name" value="Ribosomal protein S5 domain 2-like"/>
    <property type="match status" value="1"/>
</dbReference>